<evidence type="ECO:0000256" key="6">
    <source>
        <dbReference type="RuleBase" id="RU363126"/>
    </source>
</evidence>
<comment type="function">
    <text evidence="6">Forms chloride channels.</text>
</comment>
<dbReference type="Proteomes" id="UP000677054">
    <property type="component" value="Unassembled WGS sequence"/>
</dbReference>
<keyword evidence="4 6" id="KW-0472">Membrane</keyword>
<feature type="transmembrane region" description="Helical" evidence="6">
    <location>
        <begin position="193"/>
        <end position="210"/>
    </location>
</feature>
<dbReference type="AlphaFoldDB" id="A0A7R9FQR5"/>
<accession>A0A7R9FQR5</accession>
<evidence type="ECO:0000256" key="5">
    <source>
        <dbReference type="ARBA" id="ARBA00034769"/>
    </source>
</evidence>
<evidence type="ECO:0000313" key="7">
    <source>
        <dbReference type="EMBL" id="CAD7251233.1"/>
    </source>
</evidence>
<gene>
    <name evidence="7" type="ORF">DSTB1V02_LOCUS11000</name>
</gene>
<dbReference type="EMBL" id="LR902896">
    <property type="protein sequence ID" value="CAD7251233.1"/>
    <property type="molecule type" value="Genomic_DNA"/>
</dbReference>
<keyword evidence="3 6" id="KW-1133">Transmembrane helix</keyword>
<keyword evidence="6" id="KW-0407">Ion channel</keyword>
<dbReference type="InterPro" id="IPR000615">
    <property type="entry name" value="Bestrophin"/>
</dbReference>
<dbReference type="GO" id="GO:0005886">
    <property type="term" value="C:plasma membrane"/>
    <property type="evidence" value="ECO:0007669"/>
    <property type="project" value="UniProtKB-SubCell"/>
</dbReference>
<dbReference type="InterPro" id="IPR021134">
    <property type="entry name" value="Bestrophin-like"/>
</dbReference>
<protein>
    <recommendedName>
        <fullName evidence="6">Bestrophin homolog</fullName>
    </recommendedName>
</protein>
<keyword evidence="6" id="KW-0868">Chloride</keyword>
<organism evidence="7">
    <name type="scientific">Darwinula stevensoni</name>
    <dbReference type="NCBI Taxonomy" id="69355"/>
    <lineage>
        <taxon>Eukaryota</taxon>
        <taxon>Metazoa</taxon>
        <taxon>Ecdysozoa</taxon>
        <taxon>Arthropoda</taxon>
        <taxon>Crustacea</taxon>
        <taxon>Oligostraca</taxon>
        <taxon>Ostracoda</taxon>
        <taxon>Podocopa</taxon>
        <taxon>Podocopida</taxon>
        <taxon>Darwinulocopina</taxon>
        <taxon>Darwinuloidea</taxon>
        <taxon>Darwinulidae</taxon>
        <taxon>Darwinula</taxon>
    </lineage>
</organism>
<feature type="transmembrane region" description="Helical" evidence="6">
    <location>
        <begin position="158"/>
        <end position="178"/>
    </location>
</feature>
<comment type="similarity">
    <text evidence="5 6">Belongs to the anion channel-forming bestrophin (TC 1.A.46) family. Calcium-sensitive chloride channel subfamily.</text>
</comment>
<evidence type="ECO:0000313" key="8">
    <source>
        <dbReference type="Proteomes" id="UP000677054"/>
    </source>
</evidence>
<keyword evidence="6" id="KW-0406">Ion transport</keyword>
<name>A0A7R9FQR5_9CRUS</name>
<dbReference type="EMBL" id="CAJPEV010003379">
    <property type="protein sequence ID" value="CAG0899628.1"/>
    <property type="molecule type" value="Genomic_DNA"/>
</dbReference>
<evidence type="ECO:0000256" key="2">
    <source>
        <dbReference type="ARBA" id="ARBA00022692"/>
    </source>
</evidence>
<keyword evidence="6" id="KW-0869">Chloride channel</keyword>
<dbReference type="Pfam" id="PF01062">
    <property type="entry name" value="Bestrophin"/>
    <property type="match status" value="1"/>
</dbReference>
<proteinExistence type="inferred from homology"/>
<sequence>MEDCVWSDASVTKPEKALKYRLAIMRYVHLGIIFCFQTLSTRAERHFGELQNLLDEQCPSCRCEEGKAPHPGTRCRSDESGYIPRMLTSEEKTKLELLCSIYGSDRPPYWVPMVWACRVAEEARREGLVDTNLGLQSIISEIRGVRTRLGQCRDIDNVNIPLVYTQVVTIACYTWWFLSLMASQFIEQDGLDIYFPVFPVMQLVFFMGWLKVAEMLINPFGEDEDDFDVHFIIERNIKMADLIVREVVANLPDIKAFHDAPVEAIIDESHKYEALPNGFLNPPHTRVRLPSVEYRPESHRQATHDIRGRTYEKFVSVQHRDSSPWIPRTDASDVSA</sequence>
<keyword evidence="2 6" id="KW-0812">Transmembrane</keyword>
<comment type="subcellular location">
    <subcellularLocation>
        <location evidence="6">Cell membrane</location>
        <topology evidence="6">Multi-pass membrane protein</topology>
    </subcellularLocation>
    <subcellularLocation>
        <location evidence="1">Membrane</location>
    </subcellularLocation>
</comment>
<keyword evidence="8" id="KW-1185">Reference proteome</keyword>
<evidence type="ECO:0000256" key="4">
    <source>
        <dbReference type="ARBA" id="ARBA00023136"/>
    </source>
</evidence>
<evidence type="ECO:0000256" key="3">
    <source>
        <dbReference type="ARBA" id="ARBA00022989"/>
    </source>
</evidence>
<keyword evidence="6" id="KW-0813">Transport</keyword>
<dbReference type="PANTHER" id="PTHR10736">
    <property type="entry name" value="BESTROPHIN"/>
    <property type="match status" value="1"/>
</dbReference>
<dbReference type="GO" id="GO:0005254">
    <property type="term" value="F:chloride channel activity"/>
    <property type="evidence" value="ECO:0007669"/>
    <property type="project" value="UniProtKB-KW"/>
</dbReference>
<keyword evidence="6" id="KW-1003">Cell membrane</keyword>
<dbReference type="OrthoDB" id="201595at2759"/>
<reference evidence="7" key="1">
    <citation type="submission" date="2020-11" db="EMBL/GenBank/DDBJ databases">
        <authorList>
            <person name="Tran Van P."/>
        </authorList>
    </citation>
    <scope>NUCLEOTIDE SEQUENCE</scope>
</reference>
<dbReference type="GO" id="GO:0034707">
    <property type="term" value="C:chloride channel complex"/>
    <property type="evidence" value="ECO:0007669"/>
    <property type="project" value="UniProtKB-KW"/>
</dbReference>
<evidence type="ECO:0000256" key="1">
    <source>
        <dbReference type="ARBA" id="ARBA00004370"/>
    </source>
</evidence>